<feature type="chain" id="PRO_5026770031" evidence="2">
    <location>
        <begin position="37"/>
        <end position="392"/>
    </location>
</feature>
<keyword evidence="2" id="KW-0732">Signal</keyword>
<dbReference type="GO" id="GO:0004222">
    <property type="term" value="F:metalloendopeptidase activity"/>
    <property type="evidence" value="ECO:0007669"/>
    <property type="project" value="TreeGrafter"/>
</dbReference>
<accession>A0A6L9W888</accession>
<dbReference type="Pfam" id="PF01551">
    <property type="entry name" value="Peptidase_M23"/>
    <property type="match status" value="1"/>
</dbReference>
<sequence>MGPSGVESAFIRHRRTGFVAATAALVIGLSAVTALAAPADGQSKEAVLSTEVERISGLVAAAEKDLERSTVEAEAAADASRAAQTALADAETQAAAAAAELEATREAVDAARDGIAALGRDAFMGADPLGDAAVLLDAAGPDEVLERAAMLDLLGEDRAERLEEFEVIQGRQERADRAAQAAVAQRDAAVRASVEAEAAAQAQLAASQHAYDVAAGQKFALDAQLRDAEIELLGAQGVADPAAARDEQQRGELAMARAGTAALVAGRVTSCYGSRSGAKHNGVDIAAPIGTPIYAPDAGVVLDAGPANGFGLAVYIQHADGTITVYGHINQYFVTAGQTVAAGQQIAEVGNRGQSTGPHLHIETHRGGLYQQRVDPAPWLSARGITLGGGCG</sequence>
<dbReference type="PANTHER" id="PTHR21666:SF270">
    <property type="entry name" value="MUREIN HYDROLASE ACTIVATOR ENVC"/>
    <property type="match status" value="1"/>
</dbReference>
<dbReference type="AlphaFoldDB" id="A0A6L9W888"/>
<comment type="caution">
    <text evidence="4">The sequence shown here is derived from an EMBL/GenBank/DDBJ whole genome shotgun (WGS) entry which is preliminary data.</text>
</comment>
<name>A0A6L9W888_9ACTN</name>
<reference evidence="4 5" key="1">
    <citation type="submission" date="2019-12" db="EMBL/GenBank/DDBJ databases">
        <title>the WGS of Blastococcus saxobsidens 67B17.</title>
        <authorList>
            <person name="Jiang Z."/>
        </authorList>
    </citation>
    <scope>NUCLEOTIDE SEQUENCE [LARGE SCALE GENOMIC DNA]</scope>
    <source>
        <strain evidence="4 5">67B17</strain>
    </source>
</reference>
<feature type="signal peptide" evidence="2">
    <location>
        <begin position="1"/>
        <end position="36"/>
    </location>
</feature>
<evidence type="ECO:0000256" key="1">
    <source>
        <dbReference type="SAM" id="Coils"/>
    </source>
</evidence>
<feature type="coiled-coil region" evidence="1">
    <location>
        <begin position="59"/>
        <end position="107"/>
    </location>
</feature>
<organism evidence="4 5">
    <name type="scientific">Blastococcus saxobsidens</name>
    <dbReference type="NCBI Taxonomy" id="138336"/>
    <lineage>
        <taxon>Bacteria</taxon>
        <taxon>Bacillati</taxon>
        <taxon>Actinomycetota</taxon>
        <taxon>Actinomycetes</taxon>
        <taxon>Geodermatophilales</taxon>
        <taxon>Geodermatophilaceae</taxon>
        <taxon>Blastococcus</taxon>
    </lineage>
</organism>
<evidence type="ECO:0000313" key="5">
    <source>
        <dbReference type="Proteomes" id="UP000479241"/>
    </source>
</evidence>
<keyword evidence="1" id="KW-0175">Coiled coil</keyword>
<dbReference type="CDD" id="cd12797">
    <property type="entry name" value="M23_peptidase"/>
    <property type="match status" value="1"/>
</dbReference>
<dbReference type="PANTHER" id="PTHR21666">
    <property type="entry name" value="PEPTIDASE-RELATED"/>
    <property type="match status" value="1"/>
</dbReference>
<proteinExistence type="predicted"/>
<dbReference type="Proteomes" id="UP000479241">
    <property type="component" value="Unassembled WGS sequence"/>
</dbReference>
<evidence type="ECO:0000256" key="2">
    <source>
        <dbReference type="SAM" id="SignalP"/>
    </source>
</evidence>
<dbReference type="SUPFAM" id="SSF51261">
    <property type="entry name" value="Duplicated hybrid motif"/>
    <property type="match status" value="1"/>
</dbReference>
<gene>
    <name evidence="4" type="ORF">GCU60_18285</name>
</gene>
<dbReference type="InterPro" id="IPR016047">
    <property type="entry name" value="M23ase_b-sheet_dom"/>
</dbReference>
<evidence type="ECO:0000259" key="3">
    <source>
        <dbReference type="Pfam" id="PF01551"/>
    </source>
</evidence>
<protein>
    <submittedName>
        <fullName evidence="4">M23 family metallopeptidase</fullName>
    </submittedName>
</protein>
<feature type="domain" description="M23ase beta-sheet core" evidence="3">
    <location>
        <begin position="279"/>
        <end position="369"/>
    </location>
</feature>
<dbReference type="EMBL" id="JAAGWG010000039">
    <property type="protein sequence ID" value="NEK87690.1"/>
    <property type="molecule type" value="Genomic_DNA"/>
</dbReference>
<dbReference type="InterPro" id="IPR011055">
    <property type="entry name" value="Dup_hybrid_motif"/>
</dbReference>
<dbReference type="InterPro" id="IPR050570">
    <property type="entry name" value="Cell_wall_metabolism_enzyme"/>
</dbReference>
<dbReference type="RefSeq" id="WP_163207845.1">
    <property type="nucleotide sequence ID" value="NZ_JAAGWG010000039.1"/>
</dbReference>
<evidence type="ECO:0000313" key="4">
    <source>
        <dbReference type="EMBL" id="NEK87690.1"/>
    </source>
</evidence>
<dbReference type="Gene3D" id="2.70.70.10">
    <property type="entry name" value="Glucose Permease (Domain IIA)"/>
    <property type="match status" value="1"/>
</dbReference>